<accession>A0ACB7XIJ1</accession>
<gene>
    <name evidence="1" type="ORF">Vadar_018975</name>
</gene>
<evidence type="ECO:0000313" key="2">
    <source>
        <dbReference type="Proteomes" id="UP000828048"/>
    </source>
</evidence>
<proteinExistence type="predicted"/>
<comment type="caution">
    <text evidence="1">The sequence shown here is derived from an EMBL/GenBank/DDBJ whole genome shotgun (WGS) entry which is preliminary data.</text>
</comment>
<reference evidence="1 2" key="1">
    <citation type="journal article" date="2021" name="Hortic Res">
        <title>High-quality reference genome and annotation aids understanding of berry development for evergreen blueberry (Vaccinium darrowii).</title>
        <authorList>
            <person name="Yu J."/>
            <person name="Hulse-Kemp A.M."/>
            <person name="Babiker E."/>
            <person name="Staton M."/>
        </authorList>
    </citation>
    <scope>NUCLEOTIDE SEQUENCE [LARGE SCALE GENOMIC DNA]</scope>
    <source>
        <strain evidence="2">cv. NJ 8807/NJ 8810</strain>
        <tissue evidence="1">Young leaf</tissue>
    </source>
</reference>
<dbReference type="EMBL" id="CM037160">
    <property type="protein sequence ID" value="KAH7840593.1"/>
    <property type="molecule type" value="Genomic_DNA"/>
</dbReference>
<evidence type="ECO:0000313" key="1">
    <source>
        <dbReference type="EMBL" id="KAH7840593.1"/>
    </source>
</evidence>
<organism evidence="1 2">
    <name type="scientific">Vaccinium darrowii</name>
    <dbReference type="NCBI Taxonomy" id="229202"/>
    <lineage>
        <taxon>Eukaryota</taxon>
        <taxon>Viridiplantae</taxon>
        <taxon>Streptophyta</taxon>
        <taxon>Embryophyta</taxon>
        <taxon>Tracheophyta</taxon>
        <taxon>Spermatophyta</taxon>
        <taxon>Magnoliopsida</taxon>
        <taxon>eudicotyledons</taxon>
        <taxon>Gunneridae</taxon>
        <taxon>Pentapetalae</taxon>
        <taxon>asterids</taxon>
        <taxon>Ericales</taxon>
        <taxon>Ericaceae</taxon>
        <taxon>Vaccinioideae</taxon>
        <taxon>Vaccinieae</taxon>
        <taxon>Vaccinium</taxon>
    </lineage>
</organism>
<name>A0ACB7XIJ1_9ERIC</name>
<dbReference type="Proteomes" id="UP000828048">
    <property type="component" value="Chromosome 10"/>
</dbReference>
<sequence>MAAASSSHSSITLRYISVPKTQRPFFPHLRPNVILPLLPSPRLVVTYARRRNTAKSSIKSSKKKKKRLPRNDVAEEEDAEEDPFEALFSQLEEDLANDDPSLDDSDDDIGEEDLANLERELAEALEEDEKLGSFDSDEDDGVINGSEDDDYDYGDDDDDDDDEEEVANLKNWQLRRLAYALKNGRRKTGIKNLAADVCLDRAVVLKLLRDPPPNLLLMSATLPDKPISPILDPESEPQEKVSSDAAADVEQPESKVKVPVHVMQSDWSARKRLKKVQVQTLERVYARTKRPSNAMVVSIVNVTNLPRKKVVKWFEDKRSEDGVPDNRLPYERIITFKAIPANGQLSDLEPLIFAYDFRPYEEVEWELLRPTTTGQFHSGSPLPYGRRFQTSFVVFKSGASLCSFIDWSSGCQGSIRRNTQVEKEKKKKKWGRLRLGLPCNSDQSYILSQAESRTRSSNTFRREGSSGLVWDDKLLIEKMPEKGDYGELRHCQSTTQGIRVAGSKDIDLGGSNGASSFLPRSASTSVANLRSLKVFGFGFRGATTGKPPSGAKKSKSKY</sequence>
<keyword evidence="2" id="KW-1185">Reference proteome</keyword>
<protein>
    <submittedName>
        <fullName evidence="1">Uncharacterized protein</fullName>
    </submittedName>
</protein>